<dbReference type="HOGENOM" id="CLU_1651985_0_0_1"/>
<feature type="compositionally biased region" description="Basic and acidic residues" evidence="1">
    <location>
        <begin position="41"/>
        <end position="51"/>
    </location>
</feature>
<feature type="region of interest" description="Disordered" evidence="1">
    <location>
        <begin position="1"/>
        <end position="160"/>
    </location>
</feature>
<name>C4YAM2_CLAL4</name>
<dbReference type="Proteomes" id="UP000007703">
    <property type="component" value="Unassembled WGS sequence"/>
</dbReference>
<feature type="compositionally biased region" description="Basic residues" evidence="1">
    <location>
        <begin position="11"/>
        <end position="33"/>
    </location>
</feature>
<evidence type="ECO:0000313" key="3">
    <source>
        <dbReference type="Proteomes" id="UP000007703"/>
    </source>
</evidence>
<dbReference type="VEuPathDB" id="FungiDB:CLUG_05250"/>
<dbReference type="EMBL" id="CH408082">
    <property type="protein sequence ID" value="EEQ41121.1"/>
    <property type="molecule type" value="Genomic_DNA"/>
</dbReference>
<sequence>MHHHAPDVRREKRPHRRGHGRNHQQRVEKRRRVVVAAAGRELARLEQKQRLDQAPGQAAPGGEGPETGSGAARPDTGPQPERAVRLGHLRPERGAARTQVSERRQVARRNGVGDIARARARRKVKVPPVEGGPEEKSVRPPHRHHRRHQHLGVPPVDVGH</sequence>
<dbReference type="InParanoid" id="C4YAM2"/>
<dbReference type="KEGG" id="clu:CLUG_05250"/>
<reference evidence="2 3" key="1">
    <citation type="journal article" date="2009" name="Nature">
        <title>Evolution of pathogenicity and sexual reproduction in eight Candida genomes.</title>
        <authorList>
            <person name="Butler G."/>
            <person name="Rasmussen M.D."/>
            <person name="Lin M.F."/>
            <person name="Santos M.A."/>
            <person name="Sakthikumar S."/>
            <person name="Munro C.A."/>
            <person name="Rheinbay E."/>
            <person name="Grabherr M."/>
            <person name="Forche A."/>
            <person name="Reedy J.L."/>
            <person name="Agrafioti I."/>
            <person name="Arnaud M.B."/>
            <person name="Bates S."/>
            <person name="Brown A.J."/>
            <person name="Brunke S."/>
            <person name="Costanzo M.C."/>
            <person name="Fitzpatrick D.A."/>
            <person name="de Groot P.W."/>
            <person name="Harris D."/>
            <person name="Hoyer L.L."/>
            <person name="Hube B."/>
            <person name="Klis F.M."/>
            <person name="Kodira C."/>
            <person name="Lennard N."/>
            <person name="Logue M.E."/>
            <person name="Martin R."/>
            <person name="Neiman A.M."/>
            <person name="Nikolaou E."/>
            <person name="Quail M.A."/>
            <person name="Quinn J."/>
            <person name="Santos M.C."/>
            <person name="Schmitzberger F.F."/>
            <person name="Sherlock G."/>
            <person name="Shah P."/>
            <person name="Silverstein K.A."/>
            <person name="Skrzypek M.S."/>
            <person name="Soll D."/>
            <person name="Staggs R."/>
            <person name="Stansfield I."/>
            <person name="Stumpf M.P."/>
            <person name="Sudbery P.E."/>
            <person name="Srikantha T."/>
            <person name="Zeng Q."/>
            <person name="Berman J."/>
            <person name="Berriman M."/>
            <person name="Heitman J."/>
            <person name="Gow N.A."/>
            <person name="Lorenz M.C."/>
            <person name="Birren B.W."/>
            <person name="Kellis M."/>
            <person name="Cuomo C.A."/>
        </authorList>
    </citation>
    <scope>NUCLEOTIDE SEQUENCE [LARGE SCALE GENOMIC DNA]</scope>
    <source>
        <strain evidence="2 3">ATCC 42720</strain>
    </source>
</reference>
<feature type="compositionally biased region" description="Basic residues" evidence="1">
    <location>
        <begin position="139"/>
        <end position="150"/>
    </location>
</feature>
<evidence type="ECO:0000313" key="2">
    <source>
        <dbReference type="EMBL" id="EEQ41121.1"/>
    </source>
</evidence>
<organism evidence="2 3">
    <name type="scientific">Clavispora lusitaniae (strain ATCC 42720)</name>
    <name type="common">Yeast</name>
    <name type="synonym">Candida lusitaniae</name>
    <dbReference type="NCBI Taxonomy" id="306902"/>
    <lineage>
        <taxon>Eukaryota</taxon>
        <taxon>Fungi</taxon>
        <taxon>Dikarya</taxon>
        <taxon>Ascomycota</taxon>
        <taxon>Saccharomycotina</taxon>
        <taxon>Pichiomycetes</taxon>
        <taxon>Metschnikowiaceae</taxon>
        <taxon>Clavispora</taxon>
    </lineage>
</organism>
<protein>
    <submittedName>
        <fullName evidence="2">Uncharacterized protein</fullName>
    </submittedName>
</protein>
<dbReference type="AlphaFoldDB" id="C4YAM2"/>
<accession>C4YAM2</accession>
<evidence type="ECO:0000256" key="1">
    <source>
        <dbReference type="SAM" id="MobiDB-lite"/>
    </source>
</evidence>
<proteinExistence type="predicted"/>
<feature type="compositionally biased region" description="Basic and acidic residues" evidence="1">
    <location>
        <begin position="89"/>
        <end position="105"/>
    </location>
</feature>
<gene>
    <name evidence="2" type="ORF">CLUG_05250</name>
</gene>
<feature type="compositionally biased region" description="Basic and acidic residues" evidence="1">
    <location>
        <begin position="1"/>
        <end position="10"/>
    </location>
</feature>